<dbReference type="Pfam" id="PF19953">
    <property type="entry name" value="EACC1"/>
    <property type="match status" value="1"/>
</dbReference>
<feature type="compositionally biased region" description="Basic and acidic residues" evidence="1">
    <location>
        <begin position="98"/>
        <end position="110"/>
    </location>
</feature>
<comment type="caution">
    <text evidence="2">The sequence shown here is derived from an EMBL/GenBank/DDBJ whole genome shotgun (WGS) entry which is preliminary data.</text>
</comment>
<dbReference type="Proteomes" id="UP001631957">
    <property type="component" value="Unassembled WGS sequence"/>
</dbReference>
<dbReference type="EMBL" id="JBJVNI010000021">
    <property type="protein sequence ID" value="MFM9613699.1"/>
    <property type="molecule type" value="Genomic_DNA"/>
</dbReference>
<dbReference type="RefSeq" id="WP_063799483.1">
    <property type="nucleotide sequence ID" value="NZ_JBJVNI010000021.1"/>
</dbReference>
<proteinExistence type="predicted"/>
<evidence type="ECO:0000313" key="2">
    <source>
        <dbReference type="EMBL" id="MFM9613699.1"/>
    </source>
</evidence>
<evidence type="ECO:0000313" key="3">
    <source>
        <dbReference type="Proteomes" id="UP001631957"/>
    </source>
</evidence>
<keyword evidence="3" id="KW-1185">Reference proteome</keyword>
<protein>
    <submittedName>
        <fullName evidence="2">Effector-associated constant component EACC1</fullName>
    </submittedName>
</protein>
<accession>A0ABW9I2I0</accession>
<name>A0ABW9I2I0_9ACTN</name>
<evidence type="ECO:0000256" key="1">
    <source>
        <dbReference type="SAM" id="MobiDB-lite"/>
    </source>
</evidence>
<dbReference type="InterPro" id="IPR045428">
    <property type="entry name" value="EACC1"/>
</dbReference>
<reference evidence="2 3" key="1">
    <citation type="submission" date="2024-12" db="EMBL/GenBank/DDBJ databases">
        <title>Forecasting of Potato common scab and diversities of Pathogenic streptomyces spp. in china.</title>
        <authorList>
            <person name="Handique U."/>
            <person name="Wu J."/>
        </authorList>
    </citation>
    <scope>NUCLEOTIDE SEQUENCE [LARGE SCALE GENOMIC DNA]</scope>
    <source>
        <strain evidence="2 3">ZRIMU1530</strain>
    </source>
</reference>
<gene>
    <name evidence="2" type="ORF">ACKI18_34075</name>
</gene>
<sequence>MAEGEAVPGSRVRIRFDGDPGDADALKAWLEREEWLGARVREGKLRIVEQPGADGGREHMGGALEVVVQVLAATASLTEIVRNVQLSVQAWRANSNQVDREDTPDPRVDPLEPDQD</sequence>
<organism evidence="2 3">
    <name type="scientific">Streptomyces niveiscabiei</name>
    <dbReference type="NCBI Taxonomy" id="164115"/>
    <lineage>
        <taxon>Bacteria</taxon>
        <taxon>Bacillati</taxon>
        <taxon>Actinomycetota</taxon>
        <taxon>Actinomycetes</taxon>
        <taxon>Kitasatosporales</taxon>
        <taxon>Streptomycetaceae</taxon>
        <taxon>Streptomyces</taxon>
    </lineage>
</organism>
<feature type="region of interest" description="Disordered" evidence="1">
    <location>
        <begin position="93"/>
        <end position="116"/>
    </location>
</feature>